<dbReference type="InterPro" id="IPR000160">
    <property type="entry name" value="GGDEF_dom"/>
</dbReference>
<dbReference type="RefSeq" id="WP_387990569.1">
    <property type="nucleotide sequence ID" value="NZ_JBHSGR010000017.1"/>
</dbReference>
<evidence type="ECO:0000313" key="4">
    <source>
        <dbReference type="Proteomes" id="UP001596025"/>
    </source>
</evidence>
<dbReference type="PROSITE" id="PS50887">
    <property type="entry name" value="GGDEF"/>
    <property type="match status" value="1"/>
</dbReference>
<accession>A0ABV9LKY4</accession>
<gene>
    <name evidence="3" type="ORF">ACFO3M_15605</name>
</gene>
<evidence type="ECO:0000256" key="1">
    <source>
        <dbReference type="SAM" id="MobiDB-lite"/>
    </source>
</evidence>
<dbReference type="InterPro" id="IPR043128">
    <property type="entry name" value="Rev_trsase/Diguanyl_cyclase"/>
</dbReference>
<reference evidence="4" key="1">
    <citation type="journal article" date="2019" name="Int. J. Syst. Evol. Microbiol.">
        <title>The Global Catalogue of Microorganisms (GCM) 10K type strain sequencing project: providing services to taxonomists for standard genome sequencing and annotation.</title>
        <authorList>
            <consortium name="The Broad Institute Genomics Platform"/>
            <consortium name="The Broad Institute Genome Sequencing Center for Infectious Disease"/>
            <person name="Wu L."/>
            <person name="Ma J."/>
        </authorList>
    </citation>
    <scope>NUCLEOTIDE SEQUENCE [LARGE SCALE GENOMIC DNA]</scope>
    <source>
        <strain evidence="4">CCUG 62763</strain>
    </source>
</reference>
<dbReference type="NCBIfam" id="TIGR00254">
    <property type="entry name" value="GGDEF"/>
    <property type="match status" value="1"/>
</dbReference>
<feature type="region of interest" description="Disordered" evidence="1">
    <location>
        <begin position="542"/>
        <end position="577"/>
    </location>
</feature>
<dbReference type="SMART" id="SM00267">
    <property type="entry name" value="GGDEF"/>
    <property type="match status" value="1"/>
</dbReference>
<comment type="caution">
    <text evidence="3">The sequence shown here is derived from an EMBL/GenBank/DDBJ whole genome shotgun (WGS) entry which is preliminary data.</text>
</comment>
<sequence length="577" mass="61244">MTPGPAPVTDGDLDAALRRLLTASSRDDADAFRDGLDDAEAAFGAASDPRWAAWRHALGARRGLLDGDRDATGAEVAAARDALGACPPSASTALVLAYLAHVEATADHPDAAMLLAVDASLLTEQLSPPAEEPSRALSQAHLWLSLTLTALDLEELAVAQAERGHRVAAALADPADRWQLLQLRAQQNTELAQTLRRRGEAGRARELAGAALACADDARALDVEPDPGDLALLDVVQAWALACHDDLDDALGPLRSVHRRVHRAGSTWLRGYADLALSRLLSRLSQVHTGGGHGEEAADLLVDAAGAFAATADRRRYRQCLLELGQATAAMGRPAEALHWLDAYRADTGRAHARSRELWAEMFVRRSRLREVERQAAVLRRHALEDPLTGLGNRRSAERRLAGLRLGAEPLSLAVVDVDRFKEVNDDTSHSHGDEVLRRVATLLREHSRVGDEVYRWAGDEFLVVLPTASPAQAVAAAERLRAAVADADWADLALPEPITVSIGVATAPAAEDDTAPVGWRSLFDTADLHLFSAKRGGRNRVRAPGLVDGSTADGSTADGSTGDGGPAGDAAEGTPS</sequence>
<feature type="domain" description="GGDEF" evidence="2">
    <location>
        <begin position="409"/>
        <end position="547"/>
    </location>
</feature>
<dbReference type="EMBL" id="JBHSGR010000017">
    <property type="protein sequence ID" value="MFC4694823.1"/>
    <property type="molecule type" value="Genomic_DNA"/>
</dbReference>
<dbReference type="InterPro" id="IPR050469">
    <property type="entry name" value="Diguanylate_Cyclase"/>
</dbReference>
<dbReference type="PANTHER" id="PTHR45138">
    <property type="entry name" value="REGULATORY COMPONENTS OF SENSORY TRANSDUCTION SYSTEM"/>
    <property type="match status" value="1"/>
</dbReference>
<name>A0ABV9LKY4_9ACTN</name>
<dbReference type="Pfam" id="PF00990">
    <property type="entry name" value="GGDEF"/>
    <property type="match status" value="1"/>
</dbReference>
<feature type="compositionally biased region" description="Low complexity" evidence="1">
    <location>
        <begin position="549"/>
        <end position="561"/>
    </location>
</feature>
<dbReference type="SUPFAM" id="SSF55073">
    <property type="entry name" value="Nucleotide cyclase"/>
    <property type="match status" value="1"/>
</dbReference>
<dbReference type="PANTHER" id="PTHR45138:SF9">
    <property type="entry name" value="DIGUANYLATE CYCLASE DGCM-RELATED"/>
    <property type="match status" value="1"/>
</dbReference>
<organism evidence="3 4">
    <name type="scientific">Geodermatophilus arenarius</name>
    <dbReference type="NCBI Taxonomy" id="1137990"/>
    <lineage>
        <taxon>Bacteria</taxon>
        <taxon>Bacillati</taxon>
        <taxon>Actinomycetota</taxon>
        <taxon>Actinomycetes</taxon>
        <taxon>Geodermatophilales</taxon>
        <taxon>Geodermatophilaceae</taxon>
        <taxon>Geodermatophilus</taxon>
    </lineage>
</organism>
<dbReference type="Proteomes" id="UP001596025">
    <property type="component" value="Unassembled WGS sequence"/>
</dbReference>
<keyword evidence="4" id="KW-1185">Reference proteome</keyword>
<evidence type="ECO:0000313" key="3">
    <source>
        <dbReference type="EMBL" id="MFC4694823.1"/>
    </source>
</evidence>
<evidence type="ECO:0000259" key="2">
    <source>
        <dbReference type="PROSITE" id="PS50887"/>
    </source>
</evidence>
<dbReference type="Gene3D" id="3.30.70.270">
    <property type="match status" value="1"/>
</dbReference>
<proteinExistence type="predicted"/>
<protein>
    <submittedName>
        <fullName evidence="3">GGDEF domain-containing protein</fullName>
    </submittedName>
</protein>
<dbReference type="InterPro" id="IPR029787">
    <property type="entry name" value="Nucleotide_cyclase"/>
</dbReference>
<dbReference type="CDD" id="cd01949">
    <property type="entry name" value="GGDEF"/>
    <property type="match status" value="1"/>
</dbReference>